<dbReference type="InterPro" id="IPR012349">
    <property type="entry name" value="Split_barrel_FMN-bd"/>
</dbReference>
<reference evidence="3" key="1">
    <citation type="journal article" date="2019" name="Int. J. Syst. Evol. Microbiol.">
        <title>The Global Catalogue of Microorganisms (GCM) 10K type strain sequencing project: providing services to taxonomists for standard genome sequencing and annotation.</title>
        <authorList>
            <consortium name="The Broad Institute Genomics Platform"/>
            <consortium name="The Broad Institute Genome Sequencing Center for Infectious Disease"/>
            <person name="Wu L."/>
            <person name="Ma J."/>
        </authorList>
    </citation>
    <scope>NUCLEOTIDE SEQUENCE [LARGE SCALE GENOMIC DNA]</scope>
    <source>
        <strain evidence="3">CGMCC 1.19062</strain>
    </source>
</reference>
<accession>A0ABW5DQ66</accession>
<sequence length="210" mass="22842">MYIPPAFRVDDKEKLLSAIREARLGLLLTNGENGAPPDLTPVPWHVEADNSALTCHVAKANPHAKIPAEGIPASVVFMGPDAYISPNWYAAKALTHKVVPTWNYSIIRVTGRLMPFSDSERLLALLNSLTNRHEAGEPKPWSTADAPPDFLAAHMKGIVGLSLEIESIEGKAKLSQNRPAEDFDGVTAALSQKPDPRDQALARDMLALPR</sequence>
<evidence type="ECO:0000256" key="1">
    <source>
        <dbReference type="SAM" id="MobiDB-lite"/>
    </source>
</evidence>
<organism evidence="2 3">
    <name type="scientific">Lacibacterium aquatile</name>
    <dbReference type="NCBI Taxonomy" id="1168082"/>
    <lineage>
        <taxon>Bacteria</taxon>
        <taxon>Pseudomonadati</taxon>
        <taxon>Pseudomonadota</taxon>
        <taxon>Alphaproteobacteria</taxon>
        <taxon>Rhodospirillales</taxon>
        <taxon>Rhodospirillaceae</taxon>
    </lineage>
</organism>
<dbReference type="Pfam" id="PF04299">
    <property type="entry name" value="FMN_bind_2"/>
    <property type="match status" value="1"/>
</dbReference>
<dbReference type="PANTHER" id="PTHR35802:SF1">
    <property type="entry name" value="PROTEASE SYNTHASE AND SPORULATION PROTEIN PAI 2"/>
    <property type="match status" value="1"/>
</dbReference>
<comment type="caution">
    <text evidence="2">The sequence shown here is derived from an EMBL/GenBank/DDBJ whole genome shotgun (WGS) entry which is preliminary data.</text>
</comment>
<dbReference type="Gene3D" id="2.30.110.10">
    <property type="entry name" value="Electron Transport, Fmn-binding Protein, Chain A"/>
    <property type="match status" value="1"/>
</dbReference>
<name>A0ABW5DQ66_9PROT</name>
<dbReference type="PIRSF" id="PIRSF010372">
    <property type="entry name" value="PaiB"/>
    <property type="match status" value="1"/>
</dbReference>
<feature type="region of interest" description="Disordered" evidence="1">
    <location>
        <begin position="173"/>
        <end position="210"/>
    </location>
</feature>
<protein>
    <submittedName>
        <fullName evidence="2">FMN-binding negative transcriptional regulator</fullName>
    </submittedName>
</protein>
<dbReference type="EMBL" id="JBHUIP010000003">
    <property type="protein sequence ID" value="MFD2261681.1"/>
    <property type="molecule type" value="Genomic_DNA"/>
</dbReference>
<proteinExistence type="predicted"/>
<dbReference type="PANTHER" id="PTHR35802">
    <property type="entry name" value="PROTEASE SYNTHASE AND SPORULATION PROTEIN PAI 2"/>
    <property type="match status" value="1"/>
</dbReference>
<evidence type="ECO:0000313" key="3">
    <source>
        <dbReference type="Proteomes" id="UP001597295"/>
    </source>
</evidence>
<gene>
    <name evidence="2" type="ORF">ACFSM5_02200</name>
</gene>
<keyword evidence="3" id="KW-1185">Reference proteome</keyword>
<dbReference type="Proteomes" id="UP001597295">
    <property type="component" value="Unassembled WGS sequence"/>
</dbReference>
<dbReference type="RefSeq" id="WP_379874597.1">
    <property type="nucleotide sequence ID" value="NZ_JBHUIP010000003.1"/>
</dbReference>
<dbReference type="SUPFAM" id="SSF50475">
    <property type="entry name" value="FMN-binding split barrel"/>
    <property type="match status" value="1"/>
</dbReference>
<dbReference type="InterPro" id="IPR007396">
    <property type="entry name" value="TR_PAI2-type"/>
</dbReference>
<evidence type="ECO:0000313" key="2">
    <source>
        <dbReference type="EMBL" id="MFD2261681.1"/>
    </source>
</evidence>